<keyword evidence="10" id="KW-1185">Reference proteome</keyword>
<dbReference type="InterPro" id="IPR032816">
    <property type="entry name" value="VTT_dom"/>
</dbReference>
<feature type="transmembrane region" description="Helical" evidence="7">
    <location>
        <begin position="167"/>
        <end position="187"/>
    </location>
</feature>
<proteinExistence type="inferred from homology"/>
<sequence>MIISTLATDLLPALSPMADSNWLSTFIGWFHDPEGLLLAMGPWVLWGTLAIVLIESGVLFPVLPGDSLLFTAGLLHDRLGLHLPTLVILTFIAAFIGAQIGYWLGARYGRRLFSDDARFLKTEHLHKAESYFLNYGGRALVIGRFIPFVRTFIPLAAGIARYPYPKFLAFNSLGSLLWGAGITYLGSVLGGVDFVHDHLSIIILAIVFVSLIPMIVEFILHRSHKDQAEPAVDAVDADTLPQE</sequence>
<evidence type="ECO:0000259" key="8">
    <source>
        <dbReference type="Pfam" id="PF09335"/>
    </source>
</evidence>
<evidence type="ECO:0000256" key="3">
    <source>
        <dbReference type="ARBA" id="ARBA00022475"/>
    </source>
</evidence>
<evidence type="ECO:0000256" key="5">
    <source>
        <dbReference type="ARBA" id="ARBA00022989"/>
    </source>
</evidence>
<dbReference type="STRING" id="883077.HMPREF9241_00333"/>
<dbReference type="Pfam" id="PF09335">
    <property type="entry name" value="VTT_dom"/>
    <property type="match status" value="1"/>
</dbReference>
<organism evidence="9 10">
    <name type="scientific">Schaalia turicensis ACS-279-V-Col4</name>
    <dbReference type="NCBI Taxonomy" id="883077"/>
    <lineage>
        <taxon>Bacteria</taxon>
        <taxon>Bacillati</taxon>
        <taxon>Actinomycetota</taxon>
        <taxon>Actinomycetes</taxon>
        <taxon>Actinomycetales</taxon>
        <taxon>Actinomycetaceae</taxon>
        <taxon>Schaalia</taxon>
    </lineage>
</organism>
<dbReference type="InterPro" id="IPR032818">
    <property type="entry name" value="DedA-like"/>
</dbReference>
<dbReference type="eggNOG" id="COG0586">
    <property type="taxonomic scope" value="Bacteria"/>
</dbReference>
<gene>
    <name evidence="9" type="ORF">HMPREF9241_00333</name>
</gene>
<protein>
    <recommendedName>
        <fullName evidence="8">VTT domain-containing protein</fullName>
    </recommendedName>
</protein>
<comment type="caution">
    <text evidence="9">The sequence shown here is derived from an EMBL/GenBank/DDBJ whole genome shotgun (WGS) entry which is preliminary data.</text>
</comment>
<evidence type="ECO:0000256" key="4">
    <source>
        <dbReference type="ARBA" id="ARBA00022692"/>
    </source>
</evidence>
<dbReference type="PATRIC" id="fig|883077.3.peg.320"/>
<accession>K0ZIX4</accession>
<dbReference type="PANTHER" id="PTHR30353">
    <property type="entry name" value="INNER MEMBRANE PROTEIN DEDA-RELATED"/>
    <property type="match status" value="1"/>
</dbReference>
<keyword evidence="4 7" id="KW-0812">Transmembrane</keyword>
<dbReference type="HOGENOM" id="CLU_044208_6_0_11"/>
<feature type="transmembrane region" description="Helical" evidence="7">
    <location>
        <begin position="43"/>
        <end position="63"/>
    </location>
</feature>
<comment type="subcellular location">
    <subcellularLocation>
        <location evidence="1 7">Cell membrane</location>
        <topology evidence="1 7">Multi-pass membrane protein</topology>
    </subcellularLocation>
</comment>
<dbReference type="EMBL" id="AGWQ01000003">
    <property type="protein sequence ID" value="EJZ87705.1"/>
    <property type="molecule type" value="Genomic_DNA"/>
</dbReference>
<evidence type="ECO:0000256" key="6">
    <source>
        <dbReference type="ARBA" id="ARBA00023136"/>
    </source>
</evidence>
<evidence type="ECO:0000256" key="2">
    <source>
        <dbReference type="ARBA" id="ARBA00010792"/>
    </source>
</evidence>
<feature type="domain" description="VTT" evidence="8">
    <location>
        <begin position="63"/>
        <end position="187"/>
    </location>
</feature>
<evidence type="ECO:0000256" key="7">
    <source>
        <dbReference type="RuleBase" id="RU367016"/>
    </source>
</evidence>
<dbReference type="Proteomes" id="UP000003994">
    <property type="component" value="Unassembled WGS sequence"/>
</dbReference>
<comment type="similarity">
    <text evidence="2 7">Belongs to the DedA family.</text>
</comment>
<feature type="transmembrane region" description="Helical" evidence="7">
    <location>
        <begin position="199"/>
        <end position="220"/>
    </location>
</feature>
<keyword evidence="5 7" id="KW-1133">Transmembrane helix</keyword>
<keyword evidence="6 7" id="KW-0472">Membrane</keyword>
<keyword evidence="3 7" id="KW-1003">Cell membrane</keyword>
<dbReference type="AlphaFoldDB" id="K0ZIX4"/>
<feature type="transmembrane region" description="Helical" evidence="7">
    <location>
        <begin position="83"/>
        <end position="104"/>
    </location>
</feature>
<reference evidence="9 10" key="1">
    <citation type="submission" date="2012-07" db="EMBL/GenBank/DDBJ databases">
        <title>The Genome Sequence of Actinomyces turicensis ACS-279-V-COL4.</title>
        <authorList>
            <consortium name="The Broad Institute Genome Sequencing Platform"/>
            <person name="Earl A."/>
            <person name="Ward D."/>
            <person name="Feldgarden M."/>
            <person name="Gevers D."/>
            <person name="Saerens B."/>
            <person name="Vaneechoutte M."/>
            <person name="Walker B."/>
            <person name="Young S.K."/>
            <person name="Zeng Q."/>
            <person name="Gargeya S."/>
            <person name="Fitzgerald M."/>
            <person name="Haas B."/>
            <person name="Abouelleil A."/>
            <person name="Alvarado L."/>
            <person name="Arachchi H.M."/>
            <person name="Berlin A."/>
            <person name="Chapman S.B."/>
            <person name="Goldberg J."/>
            <person name="Griggs A."/>
            <person name="Gujja S."/>
            <person name="Hansen M."/>
            <person name="Howarth C."/>
            <person name="Imamovic A."/>
            <person name="Larimer J."/>
            <person name="McCowen C."/>
            <person name="Montmayeur A."/>
            <person name="Murphy C."/>
            <person name="Neiman D."/>
            <person name="Pearson M."/>
            <person name="Priest M."/>
            <person name="Roberts A."/>
            <person name="Saif S."/>
            <person name="Shea T."/>
            <person name="Sisk P."/>
            <person name="Sykes S."/>
            <person name="Wortman J."/>
            <person name="Nusbaum C."/>
            <person name="Birren B."/>
        </authorList>
    </citation>
    <scope>NUCLEOTIDE SEQUENCE [LARGE SCALE GENOMIC DNA]</scope>
    <source>
        <strain evidence="9 10">ACS-279-V-Col4</strain>
    </source>
</reference>
<evidence type="ECO:0000313" key="10">
    <source>
        <dbReference type="Proteomes" id="UP000003994"/>
    </source>
</evidence>
<evidence type="ECO:0000256" key="1">
    <source>
        <dbReference type="ARBA" id="ARBA00004651"/>
    </source>
</evidence>
<dbReference type="PANTHER" id="PTHR30353:SF0">
    <property type="entry name" value="TRANSMEMBRANE PROTEIN"/>
    <property type="match status" value="1"/>
</dbReference>
<evidence type="ECO:0000313" key="9">
    <source>
        <dbReference type="EMBL" id="EJZ87705.1"/>
    </source>
</evidence>
<dbReference type="GO" id="GO:0005886">
    <property type="term" value="C:plasma membrane"/>
    <property type="evidence" value="ECO:0007669"/>
    <property type="project" value="UniProtKB-SubCell"/>
</dbReference>
<name>K0ZIX4_9ACTO</name>